<feature type="non-terminal residue" evidence="1">
    <location>
        <position position="1"/>
    </location>
</feature>
<keyword evidence="2" id="KW-1185">Reference proteome</keyword>
<reference evidence="1" key="1">
    <citation type="submission" date="2020-11" db="EMBL/GenBank/DDBJ databases">
        <authorList>
            <person name="Tran Van P."/>
        </authorList>
    </citation>
    <scope>NUCLEOTIDE SEQUENCE</scope>
</reference>
<dbReference type="EMBL" id="OC867776">
    <property type="protein sequence ID" value="CAD7633692.1"/>
    <property type="molecule type" value="Genomic_DNA"/>
</dbReference>
<dbReference type="AlphaFoldDB" id="A0A7R9Q633"/>
<dbReference type="Proteomes" id="UP000759131">
    <property type="component" value="Unassembled WGS sequence"/>
</dbReference>
<organism evidence="1">
    <name type="scientific">Medioppia subpectinata</name>
    <dbReference type="NCBI Taxonomy" id="1979941"/>
    <lineage>
        <taxon>Eukaryota</taxon>
        <taxon>Metazoa</taxon>
        <taxon>Ecdysozoa</taxon>
        <taxon>Arthropoda</taxon>
        <taxon>Chelicerata</taxon>
        <taxon>Arachnida</taxon>
        <taxon>Acari</taxon>
        <taxon>Acariformes</taxon>
        <taxon>Sarcoptiformes</taxon>
        <taxon>Oribatida</taxon>
        <taxon>Brachypylina</taxon>
        <taxon>Oppioidea</taxon>
        <taxon>Oppiidae</taxon>
        <taxon>Medioppia</taxon>
    </lineage>
</organism>
<name>A0A7R9Q633_9ACAR</name>
<evidence type="ECO:0000313" key="2">
    <source>
        <dbReference type="Proteomes" id="UP000759131"/>
    </source>
</evidence>
<dbReference type="EMBL" id="CAJPIZ010013201">
    <property type="protein sequence ID" value="CAG2114122.1"/>
    <property type="molecule type" value="Genomic_DNA"/>
</dbReference>
<protein>
    <submittedName>
        <fullName evidence="1">Uncharacterized protein</fullName>
    </submittedName>
</protein>
<accession>A0A7R9Q633</accession>
<proteinExistence type="predicted"/>
<sequence length="117" mass="13175">RSKSLRFRRKCCPQHYIRTKVCLSAEERTSKCINTTTITAMKSSPLRDTSVAFIASAFHPTANCTPVAAKTERYGYGRQLSAKRMASGSVLIQKKPIPVIHNFLIMRITTILIINNF</sequence>
<evidence type="ECO:0000313" key="1">
    <source>
        <dbReference type="EMBL" id="CAD7633692.1"/>
    </source>
</evidence>
<gene>
    <name evidence="1" type="ORF">OSB1V03_LOCUS14088</name>
</gene>